<feature type="region of interest" description="Disordered" evidence="1">
    <location>
        <begin position="374"/>
        <end position="398"/>
    </location>
</feature>
<keyword evidence="3" id="KW-1185">Reference proteome</keyword>
<reference evidence="3" key="1">
    <citation type="journal article" date="2020" name="BMC Genomics">
        <title>Correction to: Identification and distribution of gene clusters required for synthesis of sphingolipid metabolism inhibitors in diverse species of the filamentous fungus Fusarium.</title>
        <authorList>
            <person name="Kim H.S."/>
            <person name="Lohmar J.M."/>
            <person name="Busman M."/>
            <person name="Brown D.W."/>
            <person name="Naumann T.A."/>
            <person name="Divon H.H."/>
            <person name="Lysoe E."/>
            <person name="Uhlig S."/>
            <person name="Proctor R.H."/>
        </authorList>
    </citation>
    <scope>NUCLEOTIDE SEQUENCE [LARGE SCALE GENOMIC DNA]</scope>
    <source>
        <strain evidence="3">NRRL 25331</strain>
    </source>
</reference>
<name>A0A8H5UFP5_FUSCI</name>
<dbReference type="PANTHER" id="PTHR35179:SF2">
    <property type="entry name" value="START DOMAIN-CONTAINING PROTEIN"/>
    <property type="match status" value="1"/>
</dbReference>
<evidence type="ECO:0000313" key="3">
    <source>
        <dbReference type="Proteomes" id="UP000572754"/>
    </source>
</evidence>
<accession>A0A8H5UFP5</accession>
<comment type="caution">
    <text evidence="2">The sequence shown here is derived from an EMBL/GenBank/DDBJ whole genome shotgun (WGS) entry which is preliminary data.</text>
</comment>
<sequence length="580" mass="66002">MASNTIAEINRCDIEDSSTCTTASITNVRHLASYNWIERPTPTIAVPGSPPLWSSPKTSKQLQKDSGLYYINQNEARYPESPLEPLFQALYLTHPAFDIRFMDVVSDRNNIRKLLAFINSDLDPGNLEPFTIAVEVIGTTALFRRDEAAVTRFIAPNEFRGFGHKFEEEYTVNQVNNSTGHHRIIAYQFCGLELVVRYEADGFVTTDQIGKPQDDPLLASMRGLSLSPATDASSVNPVQSKLLIMGEGRLVPPESILEIKTRAISRHLPIQDVAAQLWVSQTSKLVRAYHYRGKFEVPQVEDVETQVKRWEELNQNDLKRLASLIKTISNLARQYGGKVTVRYEGGSKLSLYRSDKADMLPRFLYSKWEERGNPQARMTASTQKEGVVPDTVDRSQEKTVETTRARYGDGPYSEMISYGVDNGFRQFFRRMPMDLSQYHLLCNTLDSLAIDVTEGRTIRDIMHDMRKGKGDWDPEERSEIRGSKNIARDSAFRLLYVLIQSHVVDTNMAYNAVLFVVSHPRIFRSRTRKMVREAFEENCPVSGKQRAVLDKWSVEELPIGSEEEATTESEDIFFDSDYSF</sequence>
<dbReference type="AlphaFoldDB" id="A0A8H5UFP5"/>
<reference evidence="2 3" key="2">
    <citation type="submission" date="2020-05" db="EMBL/GenBank/DDBJ databases">
        <title>Identification and distribution of gene clusters putatively required for synthesis of sphingolipid metabolism inhibitors in phylogenetically diverse species of the filamentous fungus Fusarium.</title>
        <authorList>
            <person name="Kim H.-S."/>
            <person name="Busman M."/>
            <person name="Brown D.W."/>
            <person name="Divon H."/>
            <person name="Uhlig S."/>
            <person name="Proctor R.H."/>
        </authorList>
    </citation>
    <scope>NUCLEOTIDE SEQUENCE [LARGE SCALE GENOMIC DNA]</scope>
    <source>
        <strain evidence="2 3">NRRL 25331</strain>
    </source>
</reference>
<organism evidence="2 3">
    <name type="scientific">Fusarium circinatum</name>
    <name type="common">Pitch canker fungus</name>
    <name type="synonym">Gibberella circinata</name>
    <dbReference type="NCBI Taxonomy" id="48490"/>
    <lineage>
        <taxon>Eukaryota</taxon>
        <taxon>Fungi</taxon>
        <taxon>Dikarya</taxon>
        <taxon>Ascomycota</taxon>
        <taxon>Pezizomycotina</taxon>
        <taxon>Sordariomycetes</taxon>
        <taxon>Hypocreomycetidae</taxon>
        <taxon>Hypocreales</taxon>
        <taxon>Nectriaceae</taxon>
        <taxon>Fusarium</taxon>
        <taxon>Fusarium fujikuroi species complex</taxon>
    </lineage>
</organism>
<dbReference type="Proteomes" id="UP000572754">
    <property type="component" value="Unassembled WGS sequence"/>
</dbReference>
<dbReference type="EMBL" id="JAAQPE010000084">
    <property type="protein sequence ID" value="KAF5686910.1"/>
    <property type="molecule type" value="Genomic_DNA"/>
</dbReference>
<protein>
    <submittedName>
        <fullName evidence="2">Geranylgeranyl pyrophosphate synthetase</fullName>
    </submittedName>
</protein>
<dbReference type="PANTHER" id="PTHR35179">
    <property type="entry name" value="PROTEIN CBG02620"/>
    <property type="match status" value="1"/>
</dbReference>
<evidence type="ECO:0000313" key="2">
    <source>
        <dbReference type="EMBL" id="KAF5686910.1"/>
    </source>
</evidence>
<evidence type="ECO:0000256" key="1">
    <source>
        <dbReference type="SAM" id="MobiDB-lite"/>
    </source>
</evidence>
<gene>
    <name evidence="2" type="ORF">FCIRC_2601</name>
</gene>
<proteinExistence type="predicted"/>